<proteinExistence type="predicted"/>
<reference evidence="2 3" key="1">
    <citation type="submission" date="2017-07" db="EMBL/GenBank/DDBJ databases">
        <title>First draft Genome Sequence of Nocardia cerradoensis isolated from human infection.</title>
        <authorList>
            <person name="Carrasco G."/>
        </authorList>
    </citation>
    <scope>NUCLEOTIDE SEQUENCE [LARGE SCALE GENOMIC DNA]</scope>
    <source>
        <strain evidence="2 3">CNM20130759</strain>
    </source>
</reference>
<dbReference type="RefSeq" id="WP_039776358.1">
    <property type="nucleotide sequence ID" value="NZ_JAAXOR010000007.1"/>
</dbReference>
<feature type="compositionally biased region" description="Low complexity" evidence="1">
    <location>
        <begin position="133"/>
        <end position="145"/>
    </location>
</feature>
<protein>
    <recommendedName>
        <fullName evidence="4">Plasmid replication, integration and excision activator</fullName>
    </recommendedName>
</protein>
<accession>A0A231GU93</accession>
<dbReference type="AlphaFoldDB" id="A0A231GU93"/>
<evidence type="ECO:0000313" key="3">
    <source>
        <dbReference type="Proteomes" id="UP000215506"/>
    </source>
</evidence>
<organism evidence="2 3">
    <name type="scientific">Nocardia cerradoensis</name>
    <dbReference type="NCBI Taxonomy" id="85688"/>
    <lineage>
        <taxon>Bacteria</taxon>
        <taxon>Bacillati</taxon>
        <taxon>Actinomycetota</taxon>
        <taxon>Actinomycetes</taxon>
        <taxon>Mycobacteriales</taxon>
        <taxon>Nocardiaceae</taxon>
        <taxon>Nocardia</taxon>
    </lineage>
</organism>
<evidence type="ECO:0000313" key="2">
    <source>
        <dbReference type="EMBL" id="OXR40189.1"/>
    </source>
</evidence>
<gene>
    <name evidence="2" type="ORF">B7C42_07703</name>
</gene>
<evidence type="ECO:0000256" key="1">
    <source>
        <dbReference type="SAM" id="MobiDB-lite"/>
    </source>
</evidence>
<name>A0A231GU93_9NOCA</name>
<dbReference type="EMBL" id="NGAF01000037">
    <property type="protein sequence ID" value="OXR40189.1"/>
    <property type="molecule type" value="Genomic_DNA"/>
</dbReference>
<sequence>MALKDLRFEVPFNVAFERGLVLVGEIEPDTEYNQNRNAPARQKVDPVTGLRQWKATCTNPAETNHKKSTIQVIFLADVAPIPSTEEVLPGMRSIVLENVTLQPKVTGQGEFKTLGWTVRATGIVGDNSGAKVPAADPGAARPARGQSDKAA</sequence>
<keyword evidence="3" id="KW-1185">Reference proteome</keyword>
<evidence type="ECO:0008006" key="4">
    <source>
        <dbReference type="Google" id="ProtNLM"/>
    </source>
</evidence>
<comment type="caution">
    <text evidence="2">The sequence shown here is derived from an EMBL/GenBank/DDBJ whole genome shotgun (WGS) entry which is preliminary data.</text>
</comment>
<dbReference type="Proteomes" id="UP000215506">
    <property type="component" value="Unassembled WGS sequence"/>
</dbReference>
<feature type="region of interest" description="Disordered" evidence="1">
    <location>
        <begin position="125"/>
        <end position="151"/>
    </location>
</feature>